<dbReference type="Gene3D" id="1.20.1250.20">
    <property type="entry name" value="MFS general substrate transporter like domains"/>
    <property type="match status" value="1"/>
</dbReference>
<feature type="transmembrane region" description="Helical" evidence="8">
    <location>
        <begin position="234"/>
        <end position="259"/>
    </location>
</feature>
<dbReference type="EMBL" id="VIRS01000001">
    <property type="protein sequence ID" value="TQS46784.1"/>
    <property type="molecule type" value="Genomic_DNA"/>
</dbReference>
<feature type="transmembrane region" description="Helical" evidence="8">
    <location>
        <begin position="46"/>
        <end position="68"/>
    </location>
</feature>
<dbReference type="RefSeq" id="WP_142702402.1">
    <property type="nucleotide sequence ID" value="NZ_VIRS01000001.1"/>
</dbReference>
<evidence type="ECO:0000256" key="4">
    <source>
        <dbReference type="ARBA" id="ARBA00022692"/>
    </source>
</evidence>
<dbReference type="PANTHER" id="PTHR23513:SF11">
    <property type="entry name" value="STAPHYLOFERRIN A TRANSPORTER"/>
    <property type="match status" value="1"/>
</dbReference>
<feature type="domain" description="Major facilitator superfamily (MFS) profile" evidence="9">
    <location>
        <begin position="192"/>
        <end position="431"/>
    </location>
</feature>
<dbReference type="CDD" id="cd06173">
    <property type="entry name" value="MFS_MefA_like"/>
    <property type="match status" value="1"/>
</dbReference>
<reference evidence="10 11" key="1">
    <citation type="submission" date="2019-07" db="EMBL/GenBank/DDBJ databases">
        <title>Cryptosporangium phraense sp. nov., isolated from plant litter.</title>
        <authorList>
            <person name="Suriyachadkun C."/>
        </authorList>
    </citation>
    <scope>NUCLEOTIDE SEQUENCE [LARGE SCALE GENOMIC DNA]</scope>
    <source>
        <strain evidence="10 11">A-T 5661</strain>
    </source>
</reference>
<accession>A0A545AZQ1</accession>
<dbReference type="PROSITE" id="PS50850">
    <property type="entry name" value="MFS"/>
    <property type="match status" value="1"/>
</dbReference>
<dbReference type="InterPro" id="IPR036259">
    <property type="entry name" value="MFS_trans_sf"/>
</dbReference>
<feature type="transmembrane region" description="Helical" evidence="8">
    <location>
        <begin position="265"/>
        <end position="287"/>
    </location>
</feature>
<keyword evidence="3" id="KW-1003">Cell membrane</keyword>
<keyword evidence="11" id="KW-1185">Reference proteome</keyword>
<feature type="transmembrane region" description="Helical" evidence="8">
    <location>
        <begin position="184"/>
        <end position="201"/>
    </location>
</feature>
<dbReference type="InParanoid" id="A0A545AZQ1"/>
<dbReference type="AlphaFoldDB" id="A0A545AZQ1"/>
<keyword evidence="5 8" id="KW-1133">Transmembrane helix</keyword>
<keyword evidence="2" id="KW-0813">Transport</keyword>
<feature type="transmembrane region" description="Helical" evidence="8">
    <location>
        <begin position="21"/>
        <end position="40"/>
    </location>
</feature>
<sequence>MTSSVRARARAAFRGTRALRIPAFRILFGAQVVSFIGTWSQNLATSLLVLHLTGSAAALGLVTAVQFGPTLILSPFTGRVLDRVDVRRLLIGTSTLSATTALVLAVLAATGHAPVWSLGVATGLFGVAQAFDRPGIYTLLPRFIDADHRSSAISLITTSGAAARLAGPALAGLIYATLGPAACFAANGASYLVVVIALLFLRRGESADRPTTIRRAETFGLRYAWHHPDLRDALLANVAIGGLTFNFAVMLAAMVTFTYRGGSNYVGLAYSTDAVGAVLGGLVAVGARLNRRRLALAAGALGVTVAAAGVAPNLAVFFVILPVMGIAITWYQSTVTALVQQVAEPAMLGRMMSLLTLGWFGTTPFGALLIGWVADAFSARAAMTVAGGTALGCALLLLLPRILLPRKRRGPAPDPPPRAVSRTPSREEGLT</sequence>
<protein>
    <submittedName>
        <fullName evidence="10">MFS transporter</fullName>
    </submittedName>
</protein>
<dbReference type="GO" id="GO:0022857">
    <property type="term" value="F:transmembrane transporter activity"/>
    <property type="evidence" value="ECO:0007669"/>
    <property type="project" value="InterPro"/>
</dbReference>
<evidence type="ECO:0000256" key="7">
    <source>
        <dbReference type="SAM" id="MobiDB-lite"/>
    </source>
</evidence>
<dbReference type="Proteomes" id="UP000317982">
    <property type="component" value="Unassembled WGS sequence"/>
</dbReference>
<evidence type="ECO:0000256" key="8">
    <source>
        <dbReference type="SAM" id="Phobius"/>
    </source>
</evidence>
<comment type="caution">
    <text evidence="10">The sequence shown here is derived from an EMBL/GenBank/DDBJ whole genome shotgun (WGS) entry which is preliminary data.</text>
</comment>
<feature type="transmembrane region" description="Helical" evidence="8">
    <location>
        <begin position="89"/>
        <end position="109"/>
    </location>
</feature>
<dbReference type="SUPFAM" id="SSF103473">
    <property type="entry name" value="MFS general substrate transporter"/>
    <property type="match status" value="1"/>
</dbReference>
<feature type="transmembrane region" description="Helical" evidence="8">
    <location>
        <begin position="294"/>
        <end position="311"/>
    </location>
</feature>
<dbReference type="InterPro" id="IPR010290">
    <property type="entry name" value="TM_effector"/>
</dbReference>
<evidence type="ECO:0000256" key="3">
    <source>
        <dbReference type="ARBA" id="ARBA00022475"/>
    </source>
</evidence>
<organism evidence="10 11">
    <name type="scientific">Cryptosporangium phraense</name>
    <dbReference type="NCBI Taxonomy" id="2593070"/>
    <lineage>
        <taxon>Bacteria</taxon>
        <taxon>Bacillati</taxon>
        <taxon>Actinomycetota</taxon>
        <taxon>Actinomycetes</taxon>
        <taxon>Cryptosporangiales</taxon>
        <taxon>Cryptosporangiaceae</taxon>
        <taxon>Cryptosporangium</taxon>
    </lineage>
</organism>
<keyword evidence="4 8" id="KW-0812">Transmembrane</keyword>
<comment type="subcellular location">
    <subcellularLocation>
        <location evidence="1">Cell membrane</location>
        <topology evidence="1">Multi-pass membrane protein</topology>
    </subcellularLocation>
</comment>
<proteinExistence type="predicted"/>
<feature type="transmembrane region" description="Helical" evidence="8">
    <location>
        <begin position="317"/>
        <end position="339"/>
    </location>
</feature>
<evidence type="ECO:0000259" key="9">
    <source>
        <dbReference type="PROSITE" id="PS50850"/>
    </source>
</evidence>
<evidence type="ECO:0000256" key="1">
    <source>
        <dbReference type="ARBA" id="ARBA00004651"/>
    </source>
</evidence>
<keyword evidence="6 8" id="KW-0472">Membrane</keyword>
<evidence type="ECO:0000256" key="6">
    <source>
        <dbReference type="ARBA" id="ARBA00023136"/>
    </source>
</evidence>
<dbReference type="InterPro" id="IPR020846">
    <property type="entry name" value="MFS_dom"/>
</dbReference>
<dbReference type="OrthoDB" id="9775268at2"/>
<gene>
    <name evidence="10" type="ORF">FL583_00445</name>
</gene>
<dbReference type="GO" id="GO:0005886">
    <property type="term" value="C:plasma membrane"/>
    <property type="evidence" value="ECO:0007669"/>
    <property type="project" value="UniProtKB-SubCell"/>
</dbReference>
<feature type="transmembrane region" description="Helical" evidence="8">
    <location>
        <begin position="351"/>
        <end position="373"/>
    </location>
</feature>
<name>A0A545AZQ1_9ACTN</name>
<evidence type="ECO:0000313" key="11">
    <source>
        <dbReference type="Proteomes" id="UP000317982"/>
    </source>
</evidence>
<evidence type="ECO:0000256" key="5">
    <source>
        <dbReference type="ARBA" id="ARBA00022989"/>
    </source>
</evidence>
<evidence type="ECO:0000256" key="2">
    <source>
        <dbReference type="ARBA" id="ARBA00022448"/>
    </source>
</evidence>
<dbReference type="Pfam" id="PF05977">
    <property type="entry name" value="MFS_3"/>
    <property type="match status" value="1"/>
</dbReference>
<dbReference type="PANTHER" id="PTHR23513">
    <property type="entry name" value="INTEGRAL MEMBRANE EFFLUX PROTEIN-RELATED"/>
    <property type="match status" value="1"/>
</dbReference>
<feature type="region of interest" description="Disordered" evidence="7">
    <location>
        <begin position="408"/>
        <end position="431"/>
    </location>
</feature>
<feature type="transmembrane region" description="Helical" evidence="8">
    <location>
        <begin position="379"/>
        <end position="399"/>
    </location>
</feature>
<evidence type="ECO:0000313" key="10">
    <source>
        <dbReference type="EMBL" id="TQS46784.1"/>
    </source>
</evidence>